<dbReference type="InterPro" id="IPR052372">
    <property type="entry name" value="YpjD/HemX"/>
</dbReference>
<feature type="transmembrane region" description="Helical" evidence="1">
    <location>
        <begin position="236"/>
        <end position="256"/>
    </location>
</feature>
<dbReference type="AlphaFoldDB" id="A0A8B6XA57"/>
<reference evidence="4" key="2">
    <citation type="journal article" date="2011" name="FEBS J.">
        <title>Cytochrome c biogenesis System I.</title>
        <authorList>
            <person name="Stevens J.M."/>
            <person name="Mavridou D.A."/>
            <person name="Hamer R."/>
            <person name="Kritsiligkou P."/>
            <person name="Goddard A.D."/>
            <person name="Ferguson S.J."/>
        </authorList>
    </citation>
    <scope>NUCLEOTIDE SEQUENCE</scope>
</reference>
<accession>A0A8B6XA57</accession>
<feature type="transmembrane region" description="Helical" evidence="1">
    <location>
        <begin position="143"/>
        <end position="165"/>
    </location>
</feature>
<proteinExistence type="predicted"/>
<dbReference type="Pfam" id="PF01578">
    <property type="entry name" value="Cytochrom_C_asm"/>
    <property type="match status" value="1"/>
</dbReference>
<keyword evidence="3" id="KW-1185">Reference proteome</keyword>
<feature type="transmembrane region" description="Helical" evidence="1">
    <location>
        <begin position="268"/>
        <end position="289"/>
    </location>
</feature>
<reference evidence="4" key="1">
    <citation type="journal article" date="2010" name="Trends Microbiol.">
        <title>Cytochrome c biogenesis: the Ccm system.</title>
        <authorList>
            <person name="Sanders C."/>
            <person name="Turkarslan S."/>
            <person name="Lee D.W."/>
            <person name="Daldal F."/>
        </authorList>
    </citation>
    <scope>NUCLEOTIDE SEQUENCE</scope>
</reference>
<keyword evidence="1" id="KW-0812">Transmembrane</keyword>
<dbReference type="PANTHER" id="PTHR38034">
    <property type="entry name" value="INNER MEMBRANE PROTEIN YPJD"/>
    <property type="match status" value="1"/>
</dbReference>
<reference evidence="4" key="3">
    <citation type="submission" date="2025-08" db="UniProtKB">
        <authorList>
            <consortium name="RefSeq"/>
        </authorList>
    </citation>
    <scope>IDENTIFICATION</scope>
</reference>
<evidence type="ECO:0000313" key="4">
    <source>
        <dbReference type="RefSeq" id="WP_051378850.1"/>
    </source>
</evidence>
<feature type="transmembrane region" description="Helical" evidence="1">
    <location>
        <begin position="195"/>
        <end position="216"/>
    </location>
</feature>
<keyword evidence="1" id="KW-0472">Membrane</keyword>
<dbReference type="GO" id="GO:0020037">
    <property type="term" value="F:heme binding"/>
    <property type="evidence" value="ECO:0007669"/>
    <property type="project" value="InterPro"/>
</dbReference>
<feature type="transmembrane region" description="Helical" evidence="1">
    <location>
        <begin position="74"/>
        <end position="95"/>
    </location>
</feature>
<organism evidence="3 4">
    <name type="scientific">Derxia gummosa DSM 723</name>
    <dbReference type="NCBI Taxonomy" id="1121388"/>
    <lineage>
        <taxon>Bacteria</taxon>
        <taxon>Pseudomonadati</taxon>
        <taxon>Pseudomonadota</taxon>
        <taxon>Betaproteobacteria</taxon>
        <taxon>Burkholderiales</taxon>
        <taxon>Alcaligenaceae</taxon>
        <taxon>Derxia</taxon>
    </lineage>
</organism>
<feature type="domain" description="Cytochrome c assembly protein" evidence="2">
    <location>
        <begin position="77"/>
        <end position="288"/>
    </location>
</feature>
<dbReference type="PANTHER" id="PTHR38034:SF1">
    <property type="entry name" value="INNER MEMBRANE PROTEIN YPJD"/>
    <property type="match status" value="1"/>
</dbReference>
<dbReference type="InterPro" id="IPR002541">
    <property type="entry name" value="Cyt_c_assembly"/>
</dbReference>
<keyword evidence="1" id="KW-1133">Transmembrane helix</keyword>
<dbReference type="Proteomes" id="UP000675920">
    <property type="component" value="Unplaced"/>
</dbReference>
<name>A0A8B6XA57_9BURK</name>
<feature type="transmembrane region" description="Helical" evidence="1">
    <location>
        <begin position="102"/>
        <end position="123"/>
    </location>
</feature>
<evidence type="ECO:0000313" key="3">
    <source>
        <dbReference type="Proteomes" id="UP000675920"/>
    </source>
</evidence>
<protein>
    <submittedName>
        <fullName evidence="4">Cytochrome C assembly family protein</fullName>
    </submittedName>
</protein>
<evidence type="ECO:0000256" key="1">
    <source>
        <dbReference type="SAM" id="Phobius"/>
    </source>
</evidence>
<dbReference type="RefSeq" id="WP_051378850.1">
    <property type="nucleotide sequence ID" value="NZ_AXWS01000015.1"/>
</dbReference>
<sequence>MLTAETSVIALLYLLLTWLLWRFVERAQPPGGAAMTLAPPPEVAVGPGLRLAEIAVVIGHCYVLFGVMLADHQLAFNFAAAISFMVLVGCAAQLVNQLFLPVNLFGVVLFPLGFVASALVLLFPPPVLKLEATYTPLLGTHFLLAMLAYGVLCVSAIYACGIFALDRLLHARPASPWQRHPVIGPLLRLAPPLLLLERVLFGTILVGFGLLTASIATGVGFHEQMFGRPFRLDHKFVFSVLSWLVFAVLLLGRWRFGWRGRVAMRQVFVGFGLLFLGYIGSNFVVEVLLHRG</sequence>
<dbReference type="GO" id="GO:0017004">
    <property type="term" value="P:cytochrome complex assembly"/>
    <property type="evidence" value="ECO:0007669"/>
    <property type="project" value="InterPro"/>
</dbReference>
<evidence type="ECO:0000259" key="2">
    <source>
        <dbReference type="Pfam" id="PF01578"/>
    </source>
</evidence>